<dbReference type="GO" id="GO:0034220">
    <property type="term" value="P:monoatomic ion transmembrane transport"/>
    <property type="evidence" value="ECO:0007669"/>
    <property type="project" value="UniProtKB-KW"/>
</dbReference>
<evidence type="ECO:0000256" key="1">
    <source>
        <dbReference type="SAM" id="Phobius"/>
    </source>
</evidence>
<evidence type="ECO:0000313" key="3">
    <source>
        <dbReference type="Proteomes" id="UP000470213"/>
    </source>
</evidence>
<sequence length="138" mass="14809">MEVVIQLIVALIAIGLATTSHFLSLRVLKNHVVSSNLSAYLKLIAVVYGITFSQLIAAFWFASGFLISIQMGLGDLQGSTSLSFIEIYYFSLINLATLGLAQLAPIGHLSFLSGLEAMTGFLLVSCSASLIFKTMNQS</sequence>
<accession>A0A7X5RMC6</accession>
<dbReference type="AlphaFoldDB" id="A0A7X5RMC6"/>
<evidence type="ECO:0000313" key="2">
    <source>
        <dbReference type="EMBL" id="NDV92639.1"/>
    </source>
</evidence>
<keyword evidence="1" id="KW-0472">Membrane</keyword>
<keyword evidence="2" id="KW-0407">Ion channel</keyword>
<dbReference type="RefSeq" id="WP_163087539.1">
    <property type="nucleotide sequence ID" value="NZ_JAAAWN010000025.1"/>
</dbReference>
<dbReference type="SUPFAM" id="SSF81324">
    <property type="entry name" value="Voltage-gated potassium channels"/>
    <property type="match status" value="1"/>
</dbReference>
<dbReference type="Gene3D" id="1.10.287.70">
    <property type="match status" value="1"/>
</dbReference>
<keyword evidence="1" id="KW-0812">Transmembrane</keyword>
<feature type="transmembrane region" description="Helical" evidence="1">
    <location>
        <begin position="111"/>
        <end position="132"/>
    </location>
</feature>
<keyword evidence="2" id="KW-0813">Transport</keyword>
<dbReference type="Proteomes" id="UP000470213">
    <property type="component" value="Unassembled WGS sequence"/>
</dbReference>
<protein>
    <submittedName>
        <fullName evidence="2">Two pore domain potassium channel family protein</fullName>
    </submittedName>
</protein>
<feature type="transmembrane region" description="Helical" evidence="1">
    <location>
        <begin position="87"/>
        <end position="105"/>
    </location>
</feature>
<keyword evidence="3" id="KW-1185">Reference proteome</keyword>
<comment type="caution">
    <text evidence="2">The sequence shown here is derived from an EMBL/GenBank/DDBJ whole genome shotgun (WGS) entry which is preliminary data.</text>
</comment>
<organism evidence="2 3">
    <name type="scientific">Alteromonas profundi</name>
    <dbReference type="NCBI Taxonomy" id="2696062"/>
    <lineage>
        <taxon>Bacteria</taxon>
        <taxon>Pseudomonadati</taxon>
        <taxon>Pseudomonadota</taxon>
        <taxon>Gammaproteobacteria</taxon>
        <taxon>Alteromonadales</taxon>
        <taxon>Alteromonadaceae</taxon>
        <taxon>Alteromonas/Salinimonas group</taxon>
        <taxon>Alteromonas</taxon>
    </lineage>
</organism>
<proteinExistence type="predicted"/>
<keyword evidence="2" id="KW-0406">Ion transport</keyword>
<reference evidence="2 3" key="1">
    <citation type="submission" date="2020-01" db="EMBL/GenBank/DDBJ databases">
        <authorList>
            <person name="Chen J."/>
            <person name="Zhu S."/>
            <person name="Yang J."/>
        </authorList>
    </citation>
    <scope>NUCLEOTIDE SEQUENCE [LARGE SCALE GENOMIC DNA]</scope>
    <source>
        <strain evidence="2 3">345S023</strain>
    </source>
</reference>
<name>A0A7X5RMC6_9ALTE</name>
<feature type="transmembrane region" description="Helical" evidence="1">
    <location>
        <begin position="43"/>
        <end position="67"/>
    </location>
</feature>
<keyword evidence="1" id="KW-1133">Transmembrane helix</keyword>
<dbReference type="EMBL" id="JAAAWN010000025">
    <property type="protein sequence ID" value="NDV92639.1"/>
    <property type="molecule type" value="Genomic_DNA"/>
</dbReference>
<gene>
    <name evidence="2" type="ORF">GTH32_15800</name>
</gene>